<evidence type="ECO:0000256" key="15">
    <source>
        <dbReference type="ARBA" id="ARBA00022960"/>
    </source>
</evidence>
<protein>
    <recommendedName>
        <fullName evidence="6">Penicillin-binding protein 1A</fullName>
        <ecNumber evidence="24">2.4.99.28</ecNumber>
        <ecNumber evidence="5">3.4.16.4</ecNumber>
    </recommendedName>
</protein>
<dbReference type="NCBIfam" id="TIGR02074">
    <property type="entry name" value="PBP_1a_fam"/>
    <property type="match status" value="1"/>
</dbReference>
<evidence type="ECO:0000256" key="9">
    <source>
        <dbReference type="ARBA" id="ARBA00022645"/>
    </source>
</evidence>
<evidence type="ECO:0000256" key="5">
    <source>
        <dbReference type="ARBA" id="ARBA00012448"/>
    </source>
</evidence>
<dbReference type="SUPFAM" id="SSF50249">
    <property type="entry name" value="Nucleic acid-binding proteins"/>
    <property type="match status" value="1"/>
</dbReference>
<comment type="similarity">
    <text evidence="3">In the C-terminal section; belongs to the transpeptidase family.</text>
</comment>
<evidence type="ECO:0000256" key="11">
    <source>
        <dbReference type="ARBA" id="ARBA00022676"/>
    </source>
</evidence>
<dbReference type="GO" id="GO:0046677">
    <property type="term" value="P:response to antibiotic"/>
    <property type="evidence" value="ECO:0007669"/>
    <property type="project" value="UniProtKB-KW"/>
</dbReference>
<feature type="domain" description="Glycosyl transferase family 51" evidence="30">
    <location>
        <begin position="50"/>
        <end position="225"/>
    </location>
</feature>
<evidence type="ECO:0000256" key="25">
    <source>
        <dbReference type="ARBA" id="ARBA00049902"/>
    </source>
</evidence>
<dbReference type="InterPro" id="IPR036950">
    <property type="entry name" value="PBP_transglycosylase"/>
</dbReference>
<proteinExistence type="inferred from homology"/>
<dbReference type="InterPro" id="IPR001460">
    <property type="entry name" value="PCN-bd_Tpept"/>
</dbReference>
<dbReference type="Gene3D" id="1.10.3810.10">
    <property type="entry name" value="Biosynthetic peptidoglycan transglycosylase-like"/>
    <property type="match status" value="1"/>
</dbReference>
<keyword evidence="17" id="KW-0573">Peptidoglycan synthesis</keyword>
<dbReference type="InterPro" id="IPR001264">
    <property type="entry name" value="Glyco_trans_51"/>
</dbReference>
<evidence type="ECO:0000256" key="20">
    <source>
        <dbReference type="ARBA" id="ARBA00023251"/>
    </source>
</evidence>
<evidence type="ECO:0000256" key="24">
    <source>
        <dbReference type="ARBA" id="ARBA00044770"/>
    </source>
</evidence>
<feature type="domain" description="Penicillin-binding protein OB-like" evidence="31">
    <location>
        <begin position="311"/>
        <end position="419"/>
    </location>
</feature>
<gene>
    <name evidence="32" type="ORF">TISLANDTSLP1_07020</name>
</gene>
<evidence type="ECO:0000256" key="13">
    <source>
        <dbReference type="ARBA" id="ARBA00022692"/>
    </source>
</evidence>
<comment type="catalytic activity">
    <reaction evidence="23">
        <text>Preferential cleavage: (Ac)2-L-Lys-D-Ala-|-D-Ala. Also transpeptidation of peptidyl-alanyl moieties that are N-acyl substituents of D-alanine.</text>
        <dbReference type="EC" id="3.4.16.4"/>
    </reaction>
</comment>
<keyword evidence="12" id="KW-0808">Transferase</keyword>
<keyword evidence="13 28" id="KW-0812">Transmembrane</keyword>
<dbReference type="InterPro" id="IPR012338">
    <property type="entry name" value="Beta-lactam/transpept-like"/>
</dbReference>
<keyword evidence="33" id="KW-1185">Reference proteome</keyword>
<feature type="transmembrane region" description="Helical" evidence="28">
    <location>
        <begin position="5"/>
        <end position="25"/>
    </location>
</feature>
<keyword evidence="10" id="KW-0645">Protease</keyword>
<dbReference type="GO" id="GO:0008658">
    <property type="term" value="F:penicillin binding"/>
    <property type="evidence" value="ECO:0007669"/>
    <property type="project" value="InterPro"/>
</dbReference>
<keyword evidence="19 28" id="KW-0472">Membrane</keyword>
<keyword evidence="11" id="KW-0328">Glycosyltransferase</keyword>
<evidence type="ECO:0000256" key="10">
    <source>
        <dbReference type="ARBA" id="ARBA00022670"/>
    </source>
</evidence>
<evidence type="ECO:0000256" key="4">
    <source>
        <dbReference type="ARBA" id="ARBA00007739"/>
    </source>
</evidence>
<dbReference type="GO" id="GO:0006508">
    <property type="term" value="P:proteolysis"/>
    <property type="evidence" value="ECO:0007669"/>
    <property type="project" value="UniProtKB-KW"/>
</dbReference>
<dbReference type="EMBL" id="BSDX01000001">
    <property type="protein sequence ID" value="GLI53009.1"/>
    <property type="molecule type" value="Genomic_DNA"/>
</dbReference>
<dbReference type="Pfam" id="PF00905">
    <property type="entry name" value="Transpeptidase"/>
    <property type="match status" value="1"/>
</dbReference>
<dbReference type="EC" id="2.4.99.28" evidence="24"/>
<evidence type="ECO:0000313" key="32">
    <source>
        <dbReference type="EMBL" id="GLI53009.1"/>
    </source>
</evidence>
<feature type="compositionally biased region" description="Polar residues" evidence="27">
    <location>
        <begin position="714"/>
        <end position="730"/>
    </location>
</feature>
<keyword evidence="21" id="KW-0511">Multifunctional enzyme</keyword>
<evidence type="ECO:0000256" key="17">
    <source>
        <dbReference type="ARBA" id="ARBA00022984"/>
    </source>
</evidence>
<dbReference type="SUPFAM" id="SSF56601">
    <property type="entry name" value="beta-lactamase/transpeptidase-like"/>
    <property type="match status" value="1"/>
</dbReference>
<keyword evidence="16" id="KW-0735">Signal-anchor</keyword>
<dbReference type="EC" id="3.4.16.4" evidence="5"/>
<keyword evidence="22" id="KW-0961">Cell wall biogenesis/degradation</keyword>
<evidence type="ECO:0000256" key="3">
    <source>
        <dbReference type="ARBA" id="ARBA00007090"/>
    </source>
</evidence>
<dbReference type="FunFam" id="1.10.3810.10:FF:000003">
    <property type="entry name" value="Penicillin-binding protein 1a"/>
    <property type="match status" value="1"/>
</dbReference>
<sequence length="736" mass="81886">MKLKIIIITVIVMIAFLAGAGFALFRDIPSIKDFDKVKTPHGTKVYAEDGTLIGEFKIQKGIYIPIKQIPKHLIDAVIAVEDSRFWKHKGIDYIGIGRALITDVLHMQLKEGGSTITQQLAKIMFLTPEKTISRKIKEAYLAMKIEKELSKEKILELYLNNVYFGHGAYGVEMASRIYFGKSITHITLPEAALLAGLIRAPNSYSPYNDLVKAKQRQEIVLERMEKEELITPQERKRASLQAIHLSSLRISTENYNYFLEYVRKQLEETFDIEKIYKGNLRVYTTLDTHAQVSAQRALQEGLRDVDKRNGWRGPVGKISIKNEEKEEKVSFTPSQGDIAKGVVLSVTPNQAIIKARGLKGKLNLQDAQWANKVVDSSGKIKTFKNFKLSDILSPGDVIMVRFKSVGKEILFSLEQEPEIEGALVAVDPQTGYIRAMVGGYSFQRGEFNRAIYAKRQPGSSFKPFVYATAIEKGFKPEDTIVDEPISYKTGLKEWSPSNYDGEFWGEITLRRALAFSRNVPTVRLAEMIGVDSIINLAKRAGITSEMPADLTIALGSLSVSPLELTSAFAIFANGGKKIKPIAIKYVTDASGKILLQNEPELQDVISPEVSYTVTDMLKDVISYGTGARANIGRPVAGKTGTSNDFKDAWFIGYTPQLVAGVWVGYDDMRKSLGHGEAGGRVSAPIWAQFMKEALSNKEPQNFTLSPGSEEPKNNLKTPESSKNPSNQTINPIDKRN</sequence>
<evidence type="ECO:0000256" key="2">
    <source>
        <dbReference type="ARBA" id="ARBA00004752"/>
    </source>
</evidence>
<comment type="similarity">
    <text evidence="4">In the N-terminal section; belongs to the glycosyltransferase 51 family.</text>
</comment>
<evidence type="ECO:0000259" key="31">
    <source>
        <dbReference type="Pfam" id="PF17092"/>
    </source>
</evidence>
<organism evidence="32 33">
    <name type="scientific">Thermodesulfovibrio yellowstonii</name>
    <dbReference type="NCBI Taxonomy" id="28262"/>
    <lineage>
        <taxon>Bacteria</taxon>
        <taxon>Pseudomonadati</taxon>
        <taxon>Nitrospirota</taxon>
        <taxon>Thermodesulfovibrionia</taxon>
        <taxon>Thermodesulfovibrionales</taxon>
        <taxon>Thermodesulfovibrionaceae</taxon>
        <taxon>Thermodesulfovibrio</taxon>
    </lineage>
</organism>
<dbReference type="GO" id="GO:0009252">
    <property type="term" value="P:peptidoglycan biosynthetic process"/>
    <property type="evidence" value="ECO:0007669"/>
    <property type="project" value="UniProtKB-KW"/>
</dbReference>
<keyword evidence="20" id="KW-0046">Antibiotic resistance</keyword>
<evidence type="ECO:0000256" key="23">
    <source>
        <dbReference type="ARBA" id="ARBA00034000"/>
    </source>
</evidence>
<evidence type="ECO:0000259" key="29">
    <source>
        <dbReference type="Pfam" id="PF00905"/>
    </source>
</evidence>
<evidence type="ECO:0000256" key="21">
    <source>
        <dbReference type="ARBA" id="ARBA00023268"/>
    </source>
</evidence>
<evidence type="ECO:0000256" key="12">
    <source>
        <dbReference type="ARBA" id="ARBA00022679"/>
    </source>
</evidence>
<evidence type="ECO:0000256" key="27">
    <source>
        <dbReference type="SAM" id="MobiDB-lite"/>
    </source>
</evidence>
<evidence type="ECO:0000256" key="19">
    <source>
        <dbReference type="ARBA" id="ARBA00023136"/>
    </source>
</evidence>
<dbReference type="Pfam" id="PF17092">
    <property type="entry name" value="PCB_OB"/>
    <property type="match status" value="1"/>
</dbReference>
<keyword evidence="15" id="KW-0133">Cell shape</keyword>
<dbReference type="GO" id="GO:0030288">
    <property type="term" value="C:outer membrane-bounded periplasmic space"/>
    <property type="evidence" value="ECO:0007669"/>
    <property type="project" value="TreeGrafter"/>
</dbReference>
<dbReference type="AlphaFoldDB" id="A0A9W6GFI8"/>
<evidence type="ECO:0000256" key="1">
    <source>
        <dbReference type="ARBA" id="ARBA00004249"/>
    </source>
</evidence>
<dbReference type="FunFam" id="3.40.710.10:FF:000041">
    <property type="entry name" value="Penicillin-binding protein 1A"/>
    <property type="match status" value="1"/>
</dbReference>
<name>A0A9W6GFI8_9BACT</name>
<dbReference type="GO" id="GO:0005886">
    <property type="term" value="C:plasma membrane"/>
    <property type="evidence" value="ECO:0007669"/>
    <property type="project" value="UniProtKB-SubCell"/>
</dbReference>
<evidence type="ECO:0000256" key="16">
    <source>
        <dbReference type="ARBA" id="ARBA00022968"/>
    </source>
</evidence>
<evidence type="ECO:0000256" key="26">
    <source>
        <dbReference type="ARBA" id="ARBA00060592"/>
    </source>
</evidence>
<keyword evidence="14" id="KW-0378">Hydrolase</keyword>
<accession>A0A9W6GFI8</accession>
<evidence type="ECO:0000256" key="8">
    <source>
        <dbReference type="ARBA" id="ARBA00022519"/>
    </source>
</evidence>
<evidence type="ECO:0000256" key="14">
    <source>
        <dbReference type="ARBA" id="ARBA00022801"/>
    </source>
</evidence>
<comment type="catalytic activity">
    <reaction evidence="25">
        <text>[GlcNAc-(1-&gt;4)-Mur2Ac(oyl-L-Ala-gamma-D-Glu-L-Lys-D-Ala-D-Ala)](n)-di-trans,octa-cis-undecaprenyl diphosphate + beta-D-GlcNAc-(1-&gt;4)-Mur2Ac(oyl-L-Ala-gamma-D-Glu-L-Lys-D-Ala-D-Ala)-di-trans,octa-cis-undecaprenyl diphosphate = [GlcNAc-(1-&gt;4)-Mur2Ac(oyl-L-Ala-gamma-D-Glu-L-Lys-D-Ala-D-Ala)](n+1)-di-trans,octa-cis-undecaprenyl diphosphate + di-trans,octa-cis-undecaprenyl diphosphate + H(+)</text>
        <dbReference type="Rhea" id="RHEA:23708"/>
        <dbReference type="Rhea" id="RHEA-COMP:9602"/>
        <dbReference type="Rhea" id="RHEA-COMP:9603"/>
        <dbReference type="ChEBI" id="CHEBI:15378"/>
        <dbReference type="ChEBI" id="CHEBI:58405"/>
        <dbReference type="ChEBI" id="CHEBI:60033"/>
        <dbReference type="ChEBI" id="CHEBI:78435"/>
        <dbReference type="EC" id="2.4.99.28"/>
    </reaction>
</comment>
<reference evidence="32" key="1">
    <citation type="submission" date="2022-12" db="EMBL/GenBank/DDBJ databases">
        <title>Reference genome sequencing for broad-spectrum identification of bacterial and archaeal isolates by mass spectrometry.</title>
        <authorList>
            <person name="Sekiguchi Y."/>
            <person name="Tourlousse D.M."/>
        </authorList>
    </citation>
    <scope>NUCLEOTIDE SEQUENCE</scope>
    <source>
        <strain evidence="32">TSL-P1</strain>
    </source>
</reference>
<comment type="pathway">
    <text evidence="2">Cell wall biogenesis; peptidoglycan biosynthesis.</text>
</comment>
<dbReference type="PANTHER" id="PTHR32282:SF27">
    <property type="entry name" value="PENICILLIN-BINDING PROTEIN 1A"/>
    <property type="match status" value="1"/>
</dbReference>
<dbReference type="Pfam" id="PF00912">
    <property type="entry name" value="Transgly"/>
    <property type="match status" value="1"/>
</dbReference>
<dbReference type="Gene3D" id="3.40.710.10">
    <property type="entry name" value="DD-peptidase/beta-lactamase superfamily"/>
    <property type="match status" value="2"/>
</dbReference>
<evidence type="ECO:0000313" key="33">
    <source>
        <dbReference type="Proteomes" id="UP001144297"/>
    </source>
</evidence>
<evidence type="ECO:0000259" key="30">
    <source>
        <dbReference type="Pfam" id="PF00912"/>
    </source>
</evidence>
<dbReference type="Proteomes" id="UP001144297">
    <property type="component" value="Unassembled WGS sequence"/>
</dbReference>
<comment type="pathway">
    <text evidence="26">Glycan biosynthesis.</text>
</comment>
<keyword evidence="9" id="KW-0121">Carboxypeptidase</keyword>
<dbReference type="SUPFAM" id="SSF53955">
    <property type="entry name" value="Lysozyme-like"/>
    <property type="match status" value="1"/>
</dbReference>
<dbReference type="GO" id="GO:0009002">
    <property type="term" value="F:serine-type D-Ala-D-Ala carboxypeptidase activity"/>
    <property type="evidence" value="ECO:0007669"/>
    <property type="project" value="UniProtKB-EC"/>
</dbReference>
<dbReference type="GO" id="GO:0071555">
    <property type="term" value="P:cell wall organization"/>
    <property type="evidence" value="ECO:0007669"/>
    <property type="project" value="UniProtKB-KW"/>
</dbReference>
<evidence type="ECO:0000256" key="7">
    <source>
        <dbReference type="ARBA" id="ARBA00022475"/>
    </source>
</evidence>
<comment type="caution">
    <text evidence="32">The sequence shown here is derived from an EMBL/GenBank/DDBJ whole genome shotgun (WGS) entry which is preliminary data.</text>
</comment>
<dbReference type="GO" id="GO:0008360">
    <property type="term" value="P:regulation of cell shape"/>
    <property type="evidence" value="ECO:0007669"/>
    <property type="project" value="UniProtKB-KW"/>
</dbReference>
<feature type="domain" description="Penicillin-binding protein transpeptidase" evidence="29">
    <location>
        <begin position="421"/>
        <end position="691"/>
    </location>
</feature>
<evidence type="ECO:0000256" key="18">
    <source>
        <dbReference type="ARBA" id="ARBA00022989"/>
    </source>
</evidence>
<comment type="subcellular location">
    <subcellularLocation>
        <location evidence="1">Cell inner membrane</location>
        <topology evidence="1">Single-pass type II membrane protein</topology>
    </subcellularLocation>
</comment>
<dbReference type="InterPro" id="IPR012340">
    <property type="entry name" value="NA-bd_OB-fold"/>
</dbReference>
<keyword evidence="18 28" id="KW-1133">Transmembrane helix</keyword>
<dbReference type="InterPro" id="IPR023346">
    <property type="entry name" value="Lysozyme-like_dom_sf"/>
</dbReference>
<keyword evidence="7" id="KW-1003">Cell membrane</keyword>
<keyword evidence="8" id="KW-0997">Cell inner membrane</keyword>
<dbReference type="InterPro" id="IPR050396">
    <property type="entry name" value="Glycosyltr_51/Transpeptidase"/>
</dbReference>
<dbReference type="GO" id="GO:0008955">
    <property type="term" value="F:peptidoglycan glycosyltransferase activity"/>
    <property type="evidence" value="ECO:0007669"/>
    <property type="project" value="UniProtKB-EC"/>
</dbReference>
<dbReference type="InterPro" id="IPR031376">
    <property type="entry name" value="PCB_OB"/>
</dbReference>
<feature type="region of interest" description="Disordered" evidence="27">
    <location>
        <begin position="699"/>
        <end position="736"/>
    </location>
</feature>
<evidence type="ECO:0000256" key="22">
    <source>
        <dbReference type="ARBA" id="ARBA00023316"/>
    </source>
</evidence>
<evidence type="ECO:0000256" key="6">
    <source>
        <dbReference type="ARBA" id="ARBA00018638"/>
    </source>
</evidence>
<dbReference type="PANTHER" id="PTHR32282">
    <property type="entry name" value="BINDING PROTEIN TRANSPEPTIDASE, PUTATIVE-RELATED"/>
    <property type="match status" value="1"/>
</dbReference>
<evidence type="ECO:0000256" key="28">
    <source>
        <dbReference type="SAM" id="Phobius"/>
    </source>
</evidence>